<gene>
    <name evidence="13" type="primary">cysE_2</name>
    <name evidence="13" type="ORF">AUP74_01680</name>
</gene>
<dbReference type="KEGG" id="micc:AUP74_01680"/>
<dbReference type="SUPFAM" id="SSF51161">
    <property type="entry name" value="Trimeric LpxA-like enzymes"/>
    <property type="match status" value="1"/>
</dbReference>
<keyword evidence="14" id="KW-1185">Reference proteome</keyword>
<feature type="region of interest" description="Disordered" evidence="11">
    <location>
        <begin position="258"/>
        <end position="279"/>
    </location>
</feature>
<dbReference type="Gene3D" id="1.10.3130.10">
    <property type="entry name" value="serine acetyltransferase, domain 1"/>
    <property type="match status" value="1"/>
</dbReference>
<dbReference type="EMBL" id="CP014143">
    <property type="protein sequence ID" value="AOS97111.1"/>
    <property type="molecule type" value="Genomic_DNA"/>
</dbReference>
<dbReference type="PANTHER" id="PTHR42811">
    <property type="entry name" value="SERINE ACETYLTRANSFERASE"/>
    <property type="match status" value="1"/>
</dbReference>
<dbReference type="UniPathway" id="UPA00136">
    <property type="reaction ID" value="UER00199"/>
</dbReference>
<dbReference type="AlphaFoldDB" id="A0A1C9W7J2"/>
<dbReference type="NCBIfam" id="NF041874">
    <property type="entry name" value="EPS_EpsC"/>
    <property type="match status" value="1"/>
</dbReference>
<dbReference type="GO" id="GO:0005737">
    <property type="term" value="C:cytoplasm"/>
    <property type="evidence" value="ECO:0007669"/>
    <property type="project" value="InterPro"/>
</dbReference>
<dbReference type="Pfam" id="PF06426">
    <property type="entry name" value="SATase_N"/>
    <property type="match status" value="1"/>
</dbReference>
<dbReference type="CDD" id="cd03354">
    <property type="entry name" value="LbH_SAT"/>
    <property type="match status" value="1"/>
</dbReference>
<evidence type="ECO:0000256" key="9">
    <source>
        <dbReference type="ARBA" id="ARBA00023315"/>
    </source>
</evidence>
<dbReference type="InterPro" id="IPR042122">
    <property type="entry name" value="Ser_AcTrfase_N_sf"/>
</dbReference>
<proteinExistence type="inferred from homology"/>
<comment type="catalytic activity">
    <reaction evidence="10">
        <text>L-serine + acetyl-CoA = O-acetyl-L-serine + CoA</text>
        <dbReference type="Rhea" id="RHEA:24560"/>
        <dbReference type="ChEBI" id="CHEBI:33384"/>
        <dbReference type="ChEBI" id="CHEBI:57287"/>
        <dbReference type="ChEBI" id="CHEBI:57288"/>
        <dbReference type="ChEBI" id="CHEBI:58340"/>
        <dbReference type="EC" id="2.3.1.30"/>
    </reaction>
</comment>
<dbReference type="SMART" id="SM00971">
    <property type="entry name" value="SATase_N"/>
    <property type="match status" value="1"/>
</dbReference>
<evidence type="ECO:0000256" key="4">
    <source>
        <dbReference type="ARBA" id="ARBA00018522"/>
    </source>
</evidence>
<comment type="similarity">
    <text evidence="2">Belongs to the transferase hexapeptide repeat family.</text>
</comment>
<dbReference type="InterPro" id="IPR011004">
    <property type="entry name" value="Trimer_LpxA-like_sf"/>
</dbReference>
<keyword evidence="5" id="KW-0028">Amino-acid biosynthesis</keyword>
<evidence type="ECO:0000313" key="13">
    <source>
        <dbReference type="EMBL" id="AOS97111.1"/>
    </source>
</evidence>
<dbReference type="PROSITE" id="PS00101">
    <property type="entry name" value="HEXAPEP_TRANSFERASES"/>
    <property type="match status" value="1"/>
</dbReference>
<sequence length="279" mass="29836">MTRGPLINGDIEQRDIWSAMRAEASEAVAGEPVLASYFHNTILRHKSLNDALAYQLASVLDHNALTATALQEVIAAALAKDPGIGRCMQADICAWYDRDPACDQYITPFLYFKGFHALQSHRIAHWLWRQGRRTLALYFQSRVSEQFAVDIHPAARFGCGIMIDHATGLVVGETCVVEDDVSILHSVTLGGSGSGGGDRHPKIGREVMIGAGAKILGPVRVGTGVKIAAGSLVLSDVPEHSTVAGVPARQVGGRTAAAPAYTMDQTLDPAEPDNSGQRD</sequence>
<dbReference type="InterPro" id="IPR010493">
    <property type="entry name" value="Ser_AcTrfase_N"/>
</dbReference>
<dbReference type="Pfam" id="PF00132">
    <property type="entry name" value="Hexapep"/>
    <property type="match status" value="1"/>
</dbReference>
<organism evidence="13 14">
    <name type="scientific">Microbulbifer aggregans</name>
    <dbReference type="NCBI Taxonomy" id="1769779"/>
    <lineage>
        <taxon>Bacteria</taxon>
        <taxon>Pseudomonadati</taxon>
        <taxon>Pseudomonadota</taxon>
        <taxon>Gammaproteobacteria</taxon>
        <taxon>Cellvibrionales</taxon>
        <taxon>Microbulbiferaceae</taxon>
        <taxon>Microbulbifer</taxon>
    </lineage>
</organism>
<reference evidence="14" key="1">
    <citation type="submission" date="2016-01" db="EMBL/GenBank/DDBJ databases">
        <title>Complete genome sequence of Microbulbifer sp. CCB-MM1, a halophile isolated from Matang Mangrove Forest, Perak.</title>
        <authorList>
            <person name="Moh T.H."/>
            <person name="Dinesh B."/>
            <person name="Lau N.-S."/>
            <person name="Go F."/>
            <person name="Alexander Chong S.-C."/>
        </authorList>
    </citation>
    <scope>NUCLEOTIDE SEQUENCE [LARGE SCALE GENOMIC DNA]</scope>
    <source>
        <strain evidence="14">CCB-MM1</strain>
    </source>
</reference>
<keyword evidence="6 13" id="KW-0808">Transferase</keyword>
<dbReference type="PATRIC" id="fig|1769779.3.peg.1680"/>
<dbReference type="Gene3D" id="2.160.10.10">
    <property type="entry name" value="Hexapeptide repeat proteins"/>
    <property type="match status" value="1"/>
</dbReference>
<evidence type="ECO:0000259" key="12">
    <source>
        <dbReference type="SMART" id="SM00971"/>
    </source>
</evidence>
<keyword evidence="9 13" id="KW-0012">Acyltransferase</keyword>
<evidence type="ECO:0000313" key="14">
    <source>
        <dbReference type="Proteomes" id="UP000095672"/>
    </source>
</evidence>
<comment type="pathway">
    <text evidence="1">Amino-acid biosynthesis; L-cysteine biosynthesis; L-cysteine from L-serine: step 1/2.</text>
</comment>
<evidence type="ECO:0000256" key="11">
    <source>
        <dbReference type="SAM" id="MobiDB-lite"/>
    </source>
</evidence>
<dbReference type="InterPro" id="IPR018357">
    <property type="entry name" value="Hexapep_transf_CS"/>
</dbReference>
<evidence type="ECO:0000256" key="8">
    <source>
        <dbReference type="ARBA" id="ARBA00023192"/>
    </source>
</evidence>
<evidence type="ECO:0000256" key="5">
    <source>
        <dbReference type="ARBA" id="ARBA00022605"/>
    </source>
</evidence>
<dbReference type="GO" id="GO:0006535">
    <property type="term" value="P:cysteine biosynthetic process from serine"/>
    <property type="evidence" value="ECO:0007669"/>
    <property type="project" value="InterPro"/>
</dbReference>
<evidence type="ECO:0000256" key="2">
    <source>
        <dbReference type="ARBA" id="ARBA00007274"/>
    </source>
</evidence>
<dbReference type="EC" id="2.3.1.30" evidence="3"/>
<evidence type="ECO:0000256" key="3">
    <source>
        <dbReference type="ARBA" id="ARBA00013266"/>
    </source>
</evidence>
<evidence type="ECO:0000256" key="10">
    <source>
        <dbReference type="ARBA" id="ARBA00049486"/>
    </source>
</evidence>
<evidence type="ECO:0000256" key="6">
    <source>
        <dbReference type="ARBA" id="ARBA00022679"/>
    </source>
</evidence>
<dbReference type="InterPro" id="IPR005881">
    <property type="entry name" value="Ser_O-AcTrfase"/>
</dbReference>
<dbReference type="FunFam" id="2.160.10.10:FF:000002">
    <property type="entry name" value="Serine acetyltransferase"/>
    <property type="match status" value="1"/>
</dbReference>
<dbReference type="InterPro" id="IPR053376">
    <property type="entry name" value="Serine_acetyltransferase"/>
</dbReference>
<dbReference type="Proteomes" id="UP000095672">
    <property type="component" value="Chromosome"/>
</dbReference>
<dbReference type="GO" id="GO:0009001">
    <property type="term" value="F:serine O-acetyltransferase activity"/>
    <property type="evidence" value="ECO:0007669"/>
    <property type="project" value="UniProtKB-EC"/>
</dbReference>
<keyword evidence="7" id="KW-0677">Repeat</keyword>
<keyword evidence="8" id="KW-0198">Cysteine biosynthesis</keyword>
<dbReference type="InterPro" id="IPR001451">
    <property type="entry name" value="Hexapep"/>
</dbReference>
<accession>A0A1C9W7J2</accession>
<dbReference type="InterPro" id="IPR045304">
    <property type="entry name" value="LbH_SAT"/>
</dbReference>
<dbReference type="RefSeq" id="WP_418287628.1">
    <property type="nucleotide sequence ID" value="NZ_CP014143.1"/>
</dbReference>
<dbReference type="NCBIfam" id="TIGR01172">
    <property type="entry name" value="cysE"/>
    <property type="match status" value="1"/>
</dbReference>
<protein>
    <recommendedName>
        <fullName evidence="4">Serine acetyltransferase</fullName>
        <ecNumber evidence="3">2.3.1.30</ecNumber>
    </recommendedName>
</protein>
<dbReference type="STRING" id="1769779.AUP74_01680"/>
<evidence type="ECO:0000256" key="7">
    <source>
        <dbReference type="ARBA" id="ARBA00022737"/>
    </source>
</evidence>
<name>A0A1C9W7J2_9GAMM</name>
<evidence type="ECO:0000256" key="1">
    <source>
        <dbReference type="ARBA" id="ARBA00004876"/>
    </source>
</evidence>
<feature type="domain" description="Serine acetyltransferase N-terminal" evidence="12">
    <location>
        <begin position="16"/>
        <end position="120"/>
    </location>
</feature>